<keyword evidence="3" id="KW-1134">Transmembrane beta strand</keyword>
<keyword evidence="9" id="KW-0998">Cell outer membrane</keyword>
<gene>
    <name evidence="14" type="ORF">G7Y85_11380</name>
</gene>
<evidence type="ECO:0000313" key="15">
    <source>
        <dbReference type="Proteomes" id="UP000472676"/>
    </source>
</evidence>
<protein>
    <submittedName>
        <fullName evidence="14">OmpA family protein</fullName>
    </submittedName>
</protein>
<dbReference type="SUPFAM" id="SSF56925">
    <property type="entry name" value="OMPA-like"/>
    <property type="match status" value="1"/>
</dbReference>
<dbReference type="Pfam" id="PF02412">
    <property type="entry name" value="TSP_3"/>
    <property type="match status" value="2"/>
</dbReference>
<evidence type="ECO:0000256" key="6">
    <source>
        <dbReference type="ARBA" id="ARBA00023065"/>
    </source>
</evidence>
<keyword evidence="15" id="KW-1185">Reference proteome</keyword>
<keyword evidence="4" id="KW-0812">Transmembrane</keyword>
<dbReference type="InterPro" id="IPR006665">
    <property type="entry name" value="OmpA-like"/>
</dbReference>
<dbReference type="EMBL" id="JAAMOW010000005">
    <property type="protein sequence ID" value="NGY05372.1"/>
    <property type="molecule type" value="Genomic_DNA"/>
</dbReference>
<dbReference type="GO" id="GO:0009279">
    <property type="term" value="C:cell outer membrane"/>
    <property type="evidence" value="ECO:0007669"/>
    <property type="project" value="UniProtKB-SubCell"/>
</dbReference>
<evidence type="ECO:0000256" key="10">
    <source>
        <dbReference type="PROSITE-ProRule" id="PRU00473"/>
    </source>
</evidence>
<dbReference type="Pfam" id="PF00691">
    <property type="entry name" value="OmpA"/>
    <property type="match status" value="1"/>
</dbReference>
<dbReference type="SUPFAM" id="SSF103088">
    <property type="entry name" value="OmpA-like"/>
    <property type="match status" value="1"/>
</dbReference>
<dbReference type="PRINTS" id="PR01021">
    <property type="entry name" value="OMPADOMAIN"/>
</dbReference>
<dbReference type="CDD" id="cd07185">
    <property type="entry name" value="OmpA_C-like"/>
    <property type="match status" value="1"/>
</dbReference>
<proteinExistence type="predicted"/>
<dbReference type="Gene3D" id="4.10.1080.10">
    <property type="entry name" value="TSP type-3 repeat"/>
    <property type="match status" value="1"/>
</dbReference>
<dbReference type="PROSITE" id="PS51123">
    <property type="entry name" value="OMPA_2"/>
    <property type="match status" value="1"/>
</dbReference>
<dbReference type="GO" id="GO:0005509">
    <property type="term" value="F:calcium ion binding"/>
    <property type="evidence" value="ECO:0007669"/>
    <property type="project" value="InterPro"/>
</dbReference>
<feature type="region of interest" description="Disordered" evidence="11">
    <location>
        <begin position="359"/>
        <end position="386"/>
    </location>
</feature>
<dbReference type="InterPro" id="IPR006664">
    <property type="entry name" value="OMP_bac"/>
</dbReference>
<evidence type="ECO:0000256" key="12">
    <source>
        <dbReference type="SAM" id="SignalP"/>
    </source>
</evidence>
<dbReference type="GO" id="GO:0007155">
    <property type="term" value="P:cell adhesion"/>
    <property type="evidence" value="ECO:0007669"/>
    <property type="project" value="InterPro"/>
</dbReference>
<dbReference type="PANTHER" id="PTHR30329">
    <property type="entry name" value="STATOR ELEMENT OF FLAGELLAR MOTOR COMPLEX"/>
    <property type="match status" value="1"/>
</dbReference>
<dbReference type="PANTHER" id="PTHR30329:SF21">
    <property type="entry name" value="LIPOPROTEIN YIAD-RELATED"/>
    <property type="match status" value="1"/>
</dbReference>
<dbReference type="InterPro" id="IPR050330">
    <property type="entry name" value="Bact_OuterMem_StrucFunc"/>
</dbReference>
<comment type="caution">
    <text evidence="14">The sequence shown here is derived from an EMBL/GenBank/DDBJ whole genome shotgun (WGS) entry which is preliminary data.</text>
</comment>
<dbReference type="Gene3D" id="3.30.1330.60">
    <property type="entry name" value="OmpA-like domain"/>
    <property type="match status" value="1"/>
</dbReference>
<evidence type="ECO:0000256" key="2">
    <source>
        <dbReference type="ARBA" id="ARBA00022448"/>
    </source>
</evidence>
<reference evidence="14 15" key="1">
    <citation type="journal article" date="2014" name="Int. J. Syst. Evol. Microbiol.">
        <title>Solimonas terrae sp. nov., isolated from soil.</title>
        <authorList>
            <person name="Kim S.J."/>
            <person name="Moon J.Y."/>
            <person name="Weon H.Y."/>
            <person name="Ahn J.H."/>
            <person name="Chen W.M."/>
            <person name="Kwon S.W."/>
        </authorList>
    </citation>
    <scope>NUCLEOTIDE SEQUENCE [LARGE SCALE GENOMIC DNA]</scope>
    <source>
        <strain evidence="14 15">KIS83-12</strain>
    </source>
</reference>
<keyword evidence="2" id="KW-0813">Transport</keyword>
<dbReference type="Pfam" id="PF13505">
    <property type="entry name" value="OMP_b-brl"/>
    <property type="match status" value="1"/>
</dbReference>
<evidence type="ECO:0000256" key="1">
    <source>
        <dbReference type="ARBA" id="ARBA00004571"/>
    </source>
</evidence>
<keyword evidence="5 12" id="KW-0732">Signal</keyword>
<comment type="subcellular location">
    <subcellularLocation>
        <location evidence="1">Cell outer membrane</location>
        <topology evidence="1">Multi-pass membrane protein</topology>
    </subcellularLocation>
</comment>
<feature type="compositionally biased region" description="Basic and acidic residues" evidence="11">
    <location>
        <begin position="370"/>
        <end position="386"/>
    </location>
</feature>
<dbReference type="PRINTS" id="PR01023">
    <property type="entry name" value="NAFLGMOTY"/>
</dbReference>
<dbReference type="InterPro" id="IPR003367">
    <property type="entry name" value="Thrombospondin_3-like_rpt"/>
</dbReference>
<sequence>MKTMHRAGLALVLAACAMPALAQESEQEMRPYVSGGYTYTFEDSDRNSDNGNGWFVGVGKAINQYWGWELSGSWDQFDKDGAANPNNWRQYGAKLDGMFFYSRDRKFSPYVGIGVGGMRSELKNTGDKSTDPFVDAGVGFFKYFGDSNYGLRADVRYRWLDANDVPGSNSFGEPVVKIGLVAALGPKPVSAAETVKDSDGDGVPDDADLCPGTPKGVKVDAKGCPMDSDGDGVPDGIDQCPGTPPGVAVDDKGCPTTLGSGRFKITGTGADLRFEDVHFAFDKSDLTDYSKQMLDDAANVINKVSEQYPSLKVDISGHTDSVGTEGYNQGLSERRANAVKEYLLRKGVEAGRLSTYAYGESKPVATNDTEEGRAQNRRAETRTRGE</sequence>
<dbReference type="InterPro" id="IPR036737">
    <property type="entry name" value="OmpA-like_sf"/>
</dbReference>
<organism evidence="14 15">
    <name type="scientific">Solimonas terrae</name>
    <dbReference type="NCBI Taxonomy" id="1396819"/>
    <lineage>
        <taxon>Bacteria</taxon>
        <taxon>Pseudomonadati</taxon>
        <taxon>Pseudomonadota</taxon>
        <taxon>Gammaproteobacteria</taxon>
        <taxon>Nevskiales</taxon>
        <taxon>Nevskiaceae</taxon>
        <taxon>Solimonas</taxon>
    </lineage>
</organism>
<evidence type="ECO:0000256" key="5">
    <source>
        <dbReference type="ARBA" id="ARBA00022729"/>
    </source>
</evidence>
<dbReference type="InterPro" id="IPR027385">
    <property type="entry name" value="Beta-barrel_OMP"/>
</dbReference>
<feature type="domain" description="OmpA-like" evidence="13">
    <location>
        <begin position="266"/>
        <end position="386"/>
    </location>
</feature>
<dbReference type="SUPFAM" id="SSF103647">
    <property type="entry name" value="TSP type-3 repeat"/>
    <property type="match status" value="1"/>
</dbReference>
<evidence type="ECO:0000256" key="7">
    <source>
        <dbReference type="ARBA" id="ARBA00023114"/>
    </source>
</evidence>
<dbReference type="Gene3D" id="2.40.160.20">
    <property type="match status" value="1"/>
</dbReference>
<name>A0A6M2BRX6_9GAMM</name>
<evidence type="ECO:0000256" key="11">
    <source>
        <dbReference type="SAM" id="MobiDB-lite"/>
    </source>
</evidence>
<keyword evidence="8 10" id="KW-0472">Membrane</keyword>
<dbReference type="GO" id="GO:0046930">
    <property type="term" value="C:pore complex"/>
    <property type="evidence" value="ECO:0007669"/>
    <property type="project" value="UniProtKB-KW"/>
</dbReference>
<evidence type="ECO:0000259" key="13">
    <source>
        <dbReference type="PROSITE" id="PS51123"/>
    </source>
</evidence>
<evidence type="ECO:0000256" key="9">
    <source>
        <dbReference type="ARBA" id="ARBA00023237"/>
    </source>
</evidence>
<feature type="signal peptide" evidence="12">
    <location>
        <begin position="1"/>
        <end position="22"/>
    </location>
</feature>
<dbReference type="GO" id="GO:0015288">
    <property type="term" value="F:porin activity"/>
    <property type="evidence" value="ECO:0007669"/>
    <property type="project" value="UniProtKB-KW"/>
</dbReference>
<feature type="chain" id="PRO_5026901638" evidence="12">
    <location>
        <begin position="23"/>
        <end position="386"/>
    </location>
</feature>
<dbReference type="RefSeq" id="WP_166256719.1">
    <property type="nucleotide sequence ID" value="NZ_JAAMOW010000005.1"/>
</dbReference>
<evidence type="ECO:0000256" key="8">
    <source>
        <dbReference type="ARBA" id="ARBA00023136"/>
    </source>
</evidence>
<dbReference type="Proteomes" id="UP000472676">
    <property type="component" value="Unassembled WGS sequence"/>
</dbReference>
<dbReference type="GO" id="GO:0006811">
    <property type="term" value="P:monoatomic ion transport"/>
    <property type="evidence" value="ECO:0007669"/>
    <property type="project" value="UniProtKB-KW"/>
</dbReference>
<accession>A0A6M2BRX6</accession>
<dbReference type="InterPro" id="IPR028974">
    <property type="entry name" value="TSP_type-3_rpt"/>
</dbReference>
<dbReference type="InterPro" id="IPR011250">
    <property type="entry name" value="OMP/PagP_B-barrel"/>
</dbReference>
<evidence type="ECO:0000256" key="3">
    <source>
        <dbReference type="ARBA" id="ARBA00022452"/>
    </source>
</evidence>
<dbReference type="AlphaFoldDB" id="A0A6M2BRX6"/>
<keyword evidence="7" id="KW-0626">Porin</keyword>
<evidence type="ECO:0000256" key="4">
    <source>
        <dbReference type="ARBA" id="ARBA00022692"/>
    </source>
</evidence>
<keyword evidence="6" id="KW-0406">Ion transport</keyword>
<evidence type="ECO:0000313" key="14">
    <source>
        <dbReference type="EMBL" id="NGY05372.1"/>
    </source>
</evidence>